<dbReference type="SMART" id="SM01134">
    <property type="entry name" value="DeoRC"/>
    <property type="match status" value="1"/>
</dbReference>
<dbReference type="EMBL" id="FOTS01000037">
    <property type="protein sequence ID" value="SFM06007.1"/>
    <property type="molecule type" value="Genomic_DNA"/>
</dbReference>
<dbReference type="InterPro" id="IPR001034">
    <property type="entry name" value="DeoR_HTH"/>
</dbReference>
<evidence type="ECO:0000256" key="3">
    <source>
        <dbReference type="ARBA" id="ARBA00023163"/>
    </source>
</evidence>
<evidence type="ECO:0000313" key="5">
    <source>
        <dbReference type="EMBL" id="SFM06007.1"/>
    </source>
</evidence>
<accession>A0A1I4MSE3</accession>
<dbReference type="InterPro" id="IPR036390">
    <property type="entry name" value="WH_DNA-bd_sf"/>
</dbReference>
<keyword evidence="1" id="KW-0805">Transcription regulation</keyword>
<dbReference type="PROSITE" id="PS51000">
    <property type="entry name" value="HTH_DEOR_2"/>
    <property type="match status" value="1"/>
</dbReference>
<organism evidence="5 6">
    <name type="scientific">Pelosinus propionicus DSM 13327</name>
    <dbReference type="NCBI Taxonomy" id="1123291"/>
    <lineage>
        <taxon>Bacteria</taxon>
        <taxon>Bacillati</taxon>
        <taxon>Bacillota</taxon>
        <taxon>Negativicutes</taxon>
        <taxon>Selenomonadales</taxon>
        <taxon>Sporomusaceae</taxon>
        <taxon>Pelosinus</taxon>
    </lineage>
</organism>
<dbReference type="PANTHER" id="PTHR30363:SF44">
    <property type="entry name" value="AGA OPERON TRANSCRIPTIONAL REPRESSOR-RELATED"/>
    <property type="match status" value="1"/>
</dbReference>
<evidence type="ECO:0000259" key="4">
    <source>
        <dbReference type="PROSITE" id="PS51000"/>
    </source>
</evidence>
<dbReference type="InterPro" id="IPR050313">
    <property type="entry name" value="Carb_Metab_HTH_regulators"/>
</dbReference>
<dbReference type="Pfam" id="PF00455">
    <property type="entry name" value="DeoRC"/>
    <property type="match status" value="1"/>
</dbReference>
<name>A0A1I4MSE3_9FIRM</name>
<keyword evidence="6" id="KW-1185">Reference proteome</keyword>
<dbReference type="OrthoDB" id="9797223at2"/>
<dbReference type="Proteomes" id="UP000199520">
    <property type="component" value="Unassembled WGS sequence"/>
</dbReference>
<dbReference type="PRINTS" id="PR00037">
    <property type="entry name" value="HTHLACR"/>
</dbReference>
<dbReference type="PANTHER" id="PTHR30363">
    <property type="entry name" value="HTH-TYPE TRANSCRIPTIONAL REGULATOR SRLR-RELATED"/>
    <property type="match status" value="1"/>
</dbReference>
<keyword evidence="2 5" id="KW-0238">DNA-binding</keyword>
<sequence length="255" mass="28186">MFLIERRKKILEFLSSQGKATVKELSSFSGVTEVTLRNDLKTMEEEGLIKRFHGGAIISEQVDPENFFSVREQKNQNQKSDIAKRAAELVTNGQCILLDGSSTIREFAKLLKTMPVRLTVITNGIYTALELRDNPLITVILLGGVIRVGSTALEGTLGTNILNQLKIDIMFTSASGFTIKDGLMDFNVYEVDLKKRMVESSAKLVTLMDSSKFDTSSLASFAATEQMDILITDNNAPAEIIAQLRNMNIDVLIGE</sequence>
<evidence type="ECO:0000256" key="1">
    <source>
        <dbReference type="ARBA" id="ARBA00023015"/>
    </source>
</evidence>
<dbReference type="Gene3D" id="1.10.10.10">
    <property type="entry name" value="Winged helix-like DNA-binding domain superfamily/Winged helix DNA-binding domain"/>
    <property type="match status" value="1"/>
</dbReference>
<dbReference type="InterPro" id="IPR014036">
    <property type="entry name" value="DeoR-like_C"/>
</dbReference>
<evidence type="ECO:0000256" key="2">
    <source>
        <dbReference type="ARBA" id="ARBA00023125"/>
    </source>
</evidence>
<dbReference type="AlphaFoldDB" id="A0A1I4MSE3"/>
<dbReference type="InterPro" id="IPR018356">
    <property type="entry name" value="Tscrpt_reg_HTH_DeoR_CS"/>
</dbReference>
<evidence type="ECO:0000313" key="6">
    <source>
        <dbReference type="Proteomes" id="UP000199520"/>
    </source>
</evidence>
<dbReference type="PROSITE" id="PS00894">
    <property type="entry name" value="HTH_DEOR_1"/>
    <property type="match status" value="1"/>
</dbReference>
<keyword evidence="3" id="KW-0804">Transcription</keyword>
<proteinExistence type="predicted"/>
<dbReference type="SMART" id="SM00420">
    <property type="entry name" value="HTH_DEOR"/>
    <property type="match status" value="1"/>
</dbReference>
<dbReference type="SUPFAM" id="SSF46785">
    <property type="entry name" value="Winged helix' DNA-binding domain"/>
    <property type="match status" value="1"/>
</dbReference>
<dbReference type="CDD" id="cd00090">
    <property type="entry name" value="HTH_ARSR"/>
    <property type="match status" value="1"/>
</dbReference>
<feature type="domain" description="HTH deoR-type" evidence="4">
    <location>
        <begin position="3"/>
        <end position="58"/>
    </location>
</feature>
<dbReference type="GO" id="GO:0003677">
    <property type="term" value="F:DNA binding"/>
    <property type="evidence" value="ECO:0007669"/>
    <property type="project" value="UniProtKB-KW"/>
</dbReference>
<dbReference type="GO" id="GO:0003700">
    <property type="term" value="F:DNA-binding transcription factor activity"/>
    <property type="evidence" value="ECO:0007669"/>
    <property type="project" value="InterPro"/>
</dbReference>
<dbReference type="InterPro" id="IPR036388">
    <property type="entry name" value="WH-like_DNA-bd_sf"/>
</dbReference>
<dbReference type="InterPro" id="IPR037171">
    <property type="entry name" value="NagB/RpiA_transferase-like"/>
</dbReference>
<dbReference type="Pfam" id="PF08220">
    <property type="entry name" value="HTH_DeoR"/>
    <property type="match status" value="1"/>
</dbReference>
<protein>
    <submittedName>
        <fullName evidence="5">DNA-binding transcriptional regulator of sugar metabolism, DeoR/GlpR family</fullName>
    </submittedName>
</protein>
<reference evidence="6" key="1">
    <citation type="submission" date="2016-10" db="EMBL/GenBank/DDBJ databases">
        <authorList>
            <person name="Varghese N."/>
            <person name="Submissions S."/>
        </authorList>
    </citation>
    <scope>NUCLEOTIDE SEQUENCE [LARGE SCALE GENOMIC DNA]</scope>
    <source>
        <strain evidence="6">DSM 13327</strain>
    </source>
</reference>
<gene>
    <name evidence="5" type="ORF">SAMN04490355_10375</name>
</gene>
<dbReference type="InterPro" id="IPR011991">
    <property type="entry name" value="ArsR-like_HTH"/>
</dbReference>
<dbReference type="SUPFAM" id="SSF100950">
    <property type="entry name" value="NagB/RpiA/CoA transferase-like"/>
    <property type="match status" value="1"/>
</dbReference>
<dbReference type="RefSeq" id="WP_090940250.1">
    <property type="nucleotide sequence ID" value="NZ_FOTS01000037.1"/>
</dbReference>
<dbReference type="Gene3D" id="3.40.50.1360">
    <property type="match status" value="1"/>
</dbReference>
<dbReference type="STRING" id="1123291.SAMN04490355_10375"/>